<accession>A0A3A8KCF5</accession>
<feature type="chain" id="PRO_5017456797" description="Lipoprotein" evidence="1">
    <location>
        <begin position="22"/>
        <end position="135"/>
    </location>
</feature>
<evidence type="ECO:0000313" key="3">
    <source>
        <dbReference type="Proteomes" id="UP000268313"/>
    </source>
</evidence>
<dbReference type="RefSeq" id="WP_120602101.1">
    <property type="nucleotide sequence ID" value="NZ_RAWE01000022.1"/>
</dbReference>
<organism evidence="2 3">
    <name type="scientific">Corallococcus carmarthensis</name>
    <dbReference type="NCBI Taxonomy" id="2316728"/>
    <lineage>
        <taxon>Bacteria</taxon>
        <taxon>Pseudomonadati</taxon>
        <taxon>Myxococcota</taxon>
        <taxon>Myxococcia</taxon>
        <taxon>Myxococcales</taxon>
        <taxon>Cystobacterineae</taxon>
        <taxon>Myxococcaceae</taxon>
        <taxon>Corallococcus</taxon>
    </lineage>
</organism>
<dbReference type="AlphaFoldDB" id="A0A3A8KCF5"/>
<evidence type="ECO:0000256" key="1">
    <source>
        <dbReference type="SAM" id="SignalP"/>
    </source>
</evidence>
<evidence type="ECO:0008006" key="4">
    <source>
        <dbReference type="Google" id="ProtNLM"/>
    </source>
</evidence>
<protein>
    <recommendedName>
        <fullName evidence="4">Lipoprotein</fullName>
    </recommendedName>
</protein>
<keyword evidence="1" id="KW-0732">Signal</keyword>
<reference evidence="3" key="1">
    <citation type="submission" date="2018-09" db="EMBL/GenBank/DDBJ databases">
        <authorList>
            <person name="Livingstone P.G."/>
            <person name="Whitworth D.E."/>
        </authorList>
    </citation>
    <scope>NUCLEOTIDE SEQUENCE [LARGE SCALE GENOMIC DNA]</scope>
    <source>
        <strain evidence="3">CA043D</strain>
    </source>
</reference>
<proteinExistence type="predicted"/>
<feature type="signal peptide" evidence="1">
    <location>
        <begin position="1"/>
        <end position="21"/>
    </location>
</feature>
<name>A0A3A8KCF5_9BACT</name>
<dbReference type="Proteomes" id="UP000268313">
    <property type="component" value="Unassembled WGS sequence"/>
</dbReference>
<gene>
    <name evidence="2" type="ORF">D7X32_09005</name>
</gene>
<dbReference type="EMBL" id="RAWE01000022">
    <property type="protein sequence ID" value="RKH05047.1"/>
    <property type="molecule type" value="Genomic_DNA"/>
</dbReference>
<comment type="caution">
    <text evidence="2">The sequence shown here is derived from an EMBL/GenBank/DDBJ whole genome shotgun (WGS) entry which is preliminary data.</text>
</comment>
<dbReference type="OrthoDB" id="7203600at2"/>
<dbReference type="PROSITE" id="PS51257">
    <property type="entry name" value="PROKAR_LIPOPROTEIN"/>
    <property type="match status" value="1"/>
</dbReference>
<sequence>MRLHRVLPRALVVLQVLLLTACQPPLEVTLASGNERLPGPVFLVDEPSQDGGPPRYDVIRVLSADGTQVWHVRALSFGGTRGRRVVYGEVPEGFETVQPPQPLESGRLYSIGVSGEASGALRFIVGQDGDVRPEK</sequence>
<evidence type="ECO:0000313" key="2">
    <source>
        <dbReference type="EMBL" id="RKH05047.1"/>
    </source>
</evidence>
<keyword evidence="3" id="KW-1185">Reference proteome</keyword>